<evidence type="ECO:0000313" key="2">
    <source>
        <dbReference type="EMBL" id="GGD29655.1"/>
    </source>
</evidence>
<evidence type="ECO:0000256" key="1">
    <source>
        <dbReference type="SAM" id="SignalP"/>
    </source>
</evidence>
<organism evidence="2 3">
    <name type="scientific">Pontibacillus salipaludis</name>
    <dbReference type="NCBI Taxonomy" id="1697394"/>
    <lineage>
        <taxon>Bacteria</taxon>
        <taxon>Bacillati</taxon>
        <taxon>Bacillota</taxon>
        <taxon>Bacilli</taxon>
        <taxon>Bacillales</taxon>
        <taxon>Bacillaceae</taxon>
        <taxon>Pontibacillus</taxon>
    </lineage>
</organism>
<proteinExistence type="predicted"/>
<name>A0ABQ1QKL0_9BACI</name>
<protein>
    <submittedName>
        <fullName evidence="2">Uncharacterized protein</fullName>
    </submittedName>
</protein>
<keyword evidence="3" id="KW-1185">Reference proteome</keyword>
<keyword evidence="1" id="KW-0732">Signal</keyword>
<dbReference type="RefSeq" id="WP_188656237.1">
    <property type="nucleotide sequence ID" value="NZ_BMIN01000033.1"/>
</dbReference>
<accession>A0ABQ1QKL0</accession>
<sequence length="232" mass="25218">MLKKFMYLSFLVAVSFAAIMPINTVSAANLSSETVVTTDNVHQVLEYLNVDASNYNDAEIEKKVESTPEVTVGEIEEAVTNMQQAPEEVNVEFSSTSSSDDLSVNKLDGNNLVMQATSEATGTKTVSRTTLQGNSYRVTYNQTASYSSTPAREAWEQAYGSSASVSDSLVDGVNYSITSESYSAKVENPGYSYSNLNQKADIVVTGYLFGVKVGDTPIYADLNWDTGYILPY</sequence>
<feature type="chain" id="PRO_5045393899" evidence="1">
    <location>
        <begin position="28"/>
        <end position="232"/>
    </location>
</feature>
<evidence type="ECO:0000313" key="3">
    <source>
        <dbReference type="Proteomes" id="UP000642571"/>
    </source>
</evidence>
<gene>
    <name evidence="2" type="ORF">GCM10011389_41510</name>
</gene>
<dbReference type="Proteomes" id="UP000642571">
    <property type="component" value="Unassembled WGS sequence"/>
</dbReference>
<dbReference type="EMBL" id="BMIN01000033">
    <property type="protein sequence ID" value="GGD29655.1"/>
    <property type="molecule type" value="Genomic_DNA"/>
</dbReference>
<comment type="caution">
    <text evidence="2">The sequence shown here is derived from an EMBL/GenBank/DDBJ whole genome shotgun (WGS) entry which is preliminary data.</text>
</comment>
<feature type="signal peptide" evidence="1">
    <location>
        <begin position="1"/>
        <end position="27"/>
    </location>
</feature>
<reference evidence="3" key="1">
    <citation type="journal article" date="2019" name="Int. J. Syst. Evol. Microbiol.">
        <title>The Global Catalogue of Microorganisms (GCM) 10K type strain sequencing project: providing services to taxonomists for standard genome sequencing and annotation.</title>
        <authorList>
            <consortium name="The Broad Institute Genomics Platform"/>
            <consortium name="The Broad Institute Genome Sequencing Center for Infectious Disease"/>
            <person name="Wu L."/>
            <person name="Ma J."/>
        </authorList>
    </citation>
    <scope>NUCLEOTIDE SEQUENCE [LARGE SCALE GENOMIC DNA]</scope>
    <source>
        <strain evidence="3">CGMCC 1.15353</strain>
    </source>
</reference>